<comment type="caution">
    <text evidence="1">The sequence shown here is derived from an EMBL/GenBank/DDBJ whole genome shotgun (WGS) entry which is preliminary data.</text>
</comment>
<reference evidence="1" key="1">
    <citation type="journal article" date="2015" name="Nature">
        <title>Complex archaea that bridge the gap between prokaryotes and eukaryotes.</title>
        <authorList>
            <person name="Spang A."/>
            <person name="Saw J.H."/>
            <person name="Jorgensen S.L."/>
            <person name="Zaremba-Niedzwiedzka K."/>
            <person name="Martijn J."/>
            <person name="Lind A.E."/>
            <person name="van Eijk R."/>
            <person name="Schleper C."/>
            <person name="Guy L."/>
            <person name="Ettema T.J."/>
        </authorList>
    </citation>
    <scope>NUCLEOTIDE SEQUENCE</scope>
</reference>
<dbReference type="EMBL" id="LAZR01021707">
    <property type="protein sequence ID" value="KKL84396.1"/>
    <property type="molecule type" value="Genomic_DNA"/>
</dbReference>
<evidence type="ECO:0000313" key="1">
    <source>
        <dbReference type="EMBL" id="KKL84396.1"/>
    </source>
</evidence>
<dbReference type="AlphaFoldDB" id="A0A0F9G1S2"/>
<dbReference type="InterPro" id="IPR011011">
    <property type="entry name" value="Znf_FYVE_PHD"/>
</dbReference>
<proteinExistence type="predicted"/>
<sequence length="61" mass="7020">MQIKVYKCYHCGEAVDYPVTRIDSHTVSIPLLASIEVCDECYDKMIEEIRDINEVSTTTYS</sequence>
<gene>
    <name evidence="1" type="ORF">LCGC14_1965170</name>
</gene>
<accession>A0A0F9G1S2</accession>
<dbReference type="SUPFAM" id="SSF57903">
    <property type="entry name" value="FYVE/PHD zinc finger"/>
    <property type="match status" value="1"/>
</dbReference>
<name>A0A0F9G1S2_9ZZZZ</name>
<organism evidence="1">
    <name type="scientific">marine sediment metagenome</name>
    <dbReference type="NCBI Taxonomy" id="412755"/>
    <lineage>
        <taxon>unclassified sequences</taxon>
        <taxon>metagenomes</taxon>
        <taxon>ecological metagenomes</taxon>
    </lineage>
</organism>
<protein>
    <submittedName>
        <fullName evidence="1">Uncharacterized protein</fullName>
    </submittedName>
</protein>